<evidence type="ECO:0000256" key="5">
    <source>
        <dbReference type="ARBA" id="ARBA00022618"/>
    </source>
</evidence>
<keyword evidence="13" id="KW-1185">Reference proteome</keyword>
<evidence type="ECO:0000256" key="3">
    <source>
        <dbReference type="ARBA" id="ARBA00009914"/>
    </source>
</evidence>
<feature type="domain" description="Borealin N-terminal" evidence="11">
    <location>
        <begin position="6"/>
        <end position="62"/>
    </location>
</feature>
<dbReference type="GO" id="GO:0005634">
    <property type="term" value="C:nucleus"/>
    <property type="evidence" value="ECO:0007669"/>
    <property type="project" value="UniProtKB-SubCell"/>
</dbReference>
<dbReference type="GO" id="GO:0051233">
    <property type="term" value="C:spindle midzone"/>
    <property type="evidence" value="ECO:0007669"/>
    <property type="project" value="TreeGrafter"/>
</dbReference>
<evidence type="ECO:0000256" key="8">
    <source>
        <dbReference type="ARBA" id="ARBA00023306"/>
    </source>
</evidence>
<dbReference type="GO" id="GO:0000070">
    <property type="term" value="P:mitotic sister chromatid segregation"/>
    <property type="evidence" value="ECO:0007669"/>
    <property type="project" value="TreeGrafter"/>
</dbReference>
<evidence type="ECO:0000256" key="4">
    <source>
        <dbReference type="ARBA" id="ARBA00022454"/>
    </source>
</evidence>
<feature type="region of interest" description="Disordered" evidence="10">
    <location>
        <begin position="252"/>
        <end position="394"/>
    </location>
</feature>
<comment type="similarity">
    <text evidence="3">Belongs to the borealin family.</text>
</comment>
<organism evidence="12 13">
    <name type="scientific">Mycena alexandri</name>
    <dbReference type="NCBI Taxonomy" id="1745969"/>
    <lineage>
        <taxon>Eukaryota</taxon>
        <taxon>Fungi</taxon>
        <taxon>Dikarya</taxon>
        <taxon>Basidiomycota</taxon>
        <taxon>Agaricomycotina</taxon>
        <taxon>Agaricomycetes</taxon>
        <taxon>Agaricomycetidae</taxon>
        <taxon>Agaricales</taxon>
        <taxon>Marasmiineae</taxon>
        <taxon>Mycenaceae</taxon>
        <taxon>Mycena</taxon>
    </lineage>
</organism>
<evidence type="ECO:0000256" key="6">
    <source>
        <dbReference type="ARBA" id="ARBA00022776"/>
    </source>
</evidence>
<keyword evidence="7" id="KW-0539">Nucleus</keyword>
<evidence type="ECO:0000256" key="9">
    <source>
        <dbReference type="ARBA" id="ARBA00023328"/>
    </source>
</evidence>
<evidence type="ECO:0000256" key="1">
    <source>
        <dbReference type="ARBA" id="ARBA00004123"/>
    </source>
</evidence>
<dbReference type="Proteomes" id="UP001218188">
    <property type="component" value="Unassembled WGS sequence"/>
</dbReference>
<gene>
    <name evidence="12" type="ORF">C8F04DRAFT_1071451</name>
</gene>
<evidence type="ECO:0000313" key="13">
    <source>
        <dbReference type="Proteomes" id="UP001218188"/>
    </source>
</evidence>
<proteinExistence type="inferred from homology"/>
<dbReference type="PANTHER" id="PTHR16040:SF7">
    <property type="entry name" value="AUSTRALIN, ISOFORM A-RELATED"/>
    <property type="match status" value="1"/>
</dbReference>
<feature type="compositionally biased region" description="Low complexity" evidence="10">
    <location>
        <begin position="277"/>
        <end position="308"/>
    </location>
</feature>
<dbReference type="Pfam" id="PF10444">
    <property type="entry name" value="Nbl1_Borealin_N"/>
    <property type="match status" value="1"/>
</dbReference>
<reference evidence="12" key="1">
    <citation type="submission" date="2023-03" db="EMBL/GenBank/DDBJ databases">
        <title>Massive genome expansion in bonnet fungi (Mycena s.s.) driven by repeated elements and novel gene families across ecological guilds.</title>
        <authorList>
            <consortium name="Lawrence Berkeley National Laboratory"/>
            <person name="Harder C.B."/>
            <person name="Miyauchi S."/>
            <person name="Viragh M."/>
            <person name="Kuo A."/>
            <person name="Thoen E."/>
            <person name="Andreopoulos B."/>
            <person name="Lu D."/>
            <person name="Skrede I."/>
            <person name="Drula E."/>
            <person name="Henrissat B."/>
            <person name="Morin E."/>
            <person name="Kohler A."/>
            <person name="Barry K."/>
            <person name="LaButti K."/>
            <person name="Morin E."/>
            <person name="Salamov A."/>
            <person name="Lipzen A."/>
            <person name="Mereny Z."/>
            <person name="Hegedus B."/>
            <person name="Baldrian P."/>
            <person name="Stursova M."/>
            <person name="Weitz H."/>
            <person name="Taylor A."/>
            <person name="Grigoriev I.V."/>
            <person name="Nagy L.G."/>
            <person name="Martin F."/>
            <person name="Kauserud H."/>
        </authorList>
    </citation>
    <scope>NUCLEOTIDE SEQUENCE</scope>
    <source>
        <strain evidence="12">CBHHK200</strain>
    </source>
</reference>
<keyword evidence="6" id="KW-0498">Mitosis</keyword>
<feature type="compositionally biased region" description="Low complexity" evidence="10">
    <location>
        <begin position="352"/>
        <end position="384"/>
    </location>
</feature>
<dbReference type="GO" id="GO:0051301">
    <property type="term" value="P:cell division"/>
    <property type="evidence" value="ECO:0007669"/>
    <property type="project" value="UniProtKB-KW"/>
</dbReference>
<feature type="compositionally biased region" description="Polar residues" evidence="10">
    <location>
        <begin position="309"/>
        <end position="323"/>
    </location>
</feature>
<name>A0AAD6TE81_9AGAR</name>
<dbReference type="GO" id="GO:0000775">
    <property type="term" value="C:chromosome, centromeric region"/>
    <property type="evidence" value="ECO:0007669"/>
    <property type="project" value="UniProtKB-SubCell"/>
</dbReference>
<feature type="compositionally biased region" description="Polar residues" evidence="10">
    <location>
        <begin position="118"/>
        <end position="134"/>
    </location>
</feature>
<sequence length="450" mass="48689">MFNVDEKQHLIANLEIEVNHRKTQFSSWLNDHLENFAIHQEGLVSRIPKQVRAMKMRDFGAKYNGNIQAALRGVQRDKFVASGATEIDKSTRKRKWVASQEAEHDASGDSQKAAKNARLTTSPQKKPGSSTGPGTAQRARILAAAGAKTPGMSRTFGGSPSPHKFRAPFNANTSTQSPRPLPRAPISPSKLKPSTNPPPRARVPSIVTFNPMVPKTPGYPGGSLRLPRKDESMLSVNGSPIANPYDVWQGEVEGGGAGQARTLKRTKSSITIQRDPSFSLTNSPSSSMMHSRTASQSSHQPSSSSQSSVDGNATMHASFSNGNSQSQSQPLAHPHLHSHTKSQTQFLQFKFPQLPSQSQPQSQYAYSGSQPTETTAVATPAARRPLAHTRSQSALPITLSTTDGHLLAFDALQTSPGEIDALEGISDSAKKQAREEMRLLVRAAVDKWTI</sequence>
<evidence type="ECO:0000256" key="2">
    <source>
        <dbReference type="ARBA" id="ARBA00004584"/>
    </source>
</evidence>
<dbReference type="InterPro" id="IPR018851">
    <property type="entry name" value="Borealin_N"/>
</dbReference>
<accession>A0AAD6TE81</accession>
<feature type="compositionally biased region" description="Low complexity" evidence="10">
    <location>
        <begin position="136"/>
        <end position="147"/>
    </location>
</feature>
<dbReference type="EMBL" id="JARJCM010000008">
    <property type="protein sequence ID" value="KAJ7044057.1"/>
    <property type="molecule type" value="Genomic_DNA"/>
</dbReference>
<protein>
    <recommendedName>
        <fullName evidence="11">Borealin N-terminal domain-containing protein</fullName>
    </recommendedName>
</protein>
<feature type="region of interest" description="Disordered" evidence="10">
    <location>
        <begin position="90"/>
        <end position="204"/>
    </location>
</feature>
<evidence type="ECO:0000259" key="11">
    <source>
        <dbReference type="Pfam" id="PF10444"/>
    </source>
</evidence>
<comment type="subcellular location">
    <subcellularLocation>
        <location evidence="2">Chromosome</location>
        <location evidence="2">Centromere</location>
    </subcellularLocation>
    <subcellularLocation>
        <location evidence="1">Nucleus</location>
    </subcellularLocation>
</comment>
<dbReference type="PANTHER" id="PTHR16040">
    <property type="entry name" value="AUSTRALIN, ISOFORM A-RELATED"/>
    <property type="match status" value="1"/>
</dbReference>
<evidence type="ECO:0000256" key="7">
    <source>
        <dbReference type="ARBA" id="ARBA00023242"/>
    </source>
</evidence>
<keyword evidence="5" id="KW-0132">Cell division</keyword>
<keyword evidence="9" id="KW-0137">Centromere</keyword>
<keyword evidence="8" id="KW-0131">Cell cycle</keyword>
<evidence type="ECO:0000313" key="12">
    <source>
        <dbReference type="EMBL" id="KAJ7044057.1"/>
    </source>
</evidence>
<comment type="caution">
    <text evidence="12">The sequence shown here is derived from an EMBL/GenBank/DDBJ whole genome shotgun (WGS) entry which is preliminary data.</text>
</comment>
<dbReference type="AlphaFoldDB" id="A0AAD6TE81"/>
<dbReference type="GO" id="GO:0032133">
    <property type="term" value="C:chromosome passenger complex"/>
    <property type="evidence" value="ECO:0007669"/>
    <property type="project" value="TreeGrafter"/>
</dbReference>
<dbReference type="InterPro" id="IPR018867">
    <property type="entry name" value="Cell_div_borealin"/>
</dbReference>
<keyword evidence="4" id="KW-0158">Chromosome</keyword>
<evidence type="ECO:0000256" key="10">
    <source>
        <dbReference type="SAM" id="MobiDB-lite"/>
    </source>
</evidence>